<evidence type="ECO:0000256" key="6">
    <source>
        <dbReference type="ARBA" id="ARBA00022989"/>
    </source>
</evidence>
<dbReference type="EMBL" id="MEVT01000011">
    <property type="protein sequence ID" value="OGC62908.1"/>
    <property type="molecule type" value="Genomic_DNA"/>
</dbReference>
<feature type="transmembrane region" description="Helical" evidence="8">
    <location>
        <begin position="7"/>
        <end position="26"/>
    </location>
</feature>
<evidence type="ECO:0000256" key="8">
    <source>
        <dbReference type="SAM" id="Phobius"/>
    </source>
</evidence>
<keyword evidence="3" id="KW-0813">Transport</keyword>
<feature type="transmembrane region" description="Helical" evidence="8">
    <location>
        <begin position="239"/>
        <end position="267"/>
    </location>
</feature>
<dbReference type="PANTHER" id="PTHR21716:SF53">
    <property type="entry name" value="PERMEASE PERM-RELATED"/>
    <property type="match status" value="1"/>
</dbReference>
<evidence type="ECO:0000256" key="7">
    <source>
        <dbReference type="ARBA" id="ARBA00023136"/>
    </source>
</evidence>
<evidence type="ECO:0008006" key="11">
    <source>
        <dbReference type="Google" id="ProtNLM"/>
    </source>
</evidence>
<dbReference type="PANTHER" id="PTHR21716">
    <property type="entry name" value="TRANSMEMBRANE PROTEIN"/>
    <property type="match status" value="1"/>
</dbReference>
<dbReference type="GO" id="GO:0055085">
    <property type="term" value="P:transmembrane transport"/>
    <property type="evidence" value="ECO:0007669"/>
    <property type="project" value="TreeGrafter"/>
</dbReference>
<dbReference type="Proteomes" id="UP000176614">
    <property type="component" value="Unassembled WGS sequence"/>
</dbReference>
<proteinExistence type="inferred from homology"/>
<feature type="transmembrane region" description="Helical" evidence="8">
    <location>
        <begin position="199"/>
        <end position="227"/>
    </location>
</feature>
<evidence type="ECO:0000256" key="4">
    <source>
        <dbReference type="ARBA" id="ARBA00022475"/>
    </source>
</evidence>
<keyword evidence="6 8" id="KW-1133">Transmembrane helix</keyword>
<name>A0A1F4W0V9_UNCKA</name>
<evidence type="ECO:0000313" key="9">
    <source>
        <dbReference type="EMBL" id="OGC62908.1"/>
    </source>
</evidence>
<feature type="non-terminal residue" evidence="9">
    <location>
        <position position="315"/>
    </location>
</feature>
<accession>A0A1F4W0V9</accession>
<dbReference type="AlphaFoldDB" id="A0A1F4W0V9"/>
<evidence type="ECO:0000256" key="2">
    <source>
        <dbReference type="ARBA" id="ARBA00009773"/>
    </source>
</evidence>
<comment type="caution">
    <text evidence="9">The sequence shown here is derived from an EMBL/GenBank/DDBJ whole genome shotgun (WGS) entry which is preliminary data.</text>
</comment>
<dbReference type="Pfam" id="PF01594">
    <property type="entry name" value="AI-2E_transport"/>
    <property type="match status" value="1"/>
</dbReference>
<keyword evidence="4" id="KW-1003">Cell membrane</keyword>
<dbReference type="GO" id="GO:0005886">
    <property type="term" value="C:plasma membrane"/>
    <property type="evidence" value="ECO:0007669"/>
    <property type="project" value="UniProtKB-SubCell"/>
</dbReference>
<keyword evidence="7 8" id="KW-0472">Membrane</keyword>
<comment type="subcellular location">
    <subcellularLocation>
        <location evidence="1">Cell membrane</location>
        <topology evidence="1">Multi-pass membrane protein</topology>
    </subcellularLocation>
</comment>
<feature type="transmembrane region" description="Helical" evidence="8">
    <location>
        <begin position="288"/>
        <end position="314"/>
    </location>
</feature>
<organism evidence="9 10">
    <name type="scientific">candidate division WWE3 bacterium RIFOXYA2_FULL_46_9</name>
    <dbReference type="NCBI Taxonomy" id="1802636"/>
    <lineage>
        <taxon>Bacteria</taxon>
        <taxon>Katanobacteria</taxon>
    </lineage>
</organism>
<dbReference type="InterPro" id="IPR002549">
    <property type="entry name" value="AI-2E-like"/>
</dbReference>
<comment type="similarity">
    <text evidence="2">Belongs to the autoinducer-2 exporter (AI-2E) (TC 2.A.86) family.</text>
</comment>
<gene>
    <name evidence="9" type="ORF">A2264_03450</name>
</gene>
<evidence type="ECO:0000256" key="1">
    <source>
        <dbReference type="ARBA" id="ARBA00004651"/>
    </source>
</evidence>
<evidence type="ECO:0000313" key="10">
    <source>
        <dbReference type="Proteomes" id="UP000176614"/>
    </source>
</evidence>
<sequence length="315" mass="34152">MDKNLVISIRTIFLTALMVVAGLIIYRLSAVFSTLLLALFISLAIESGIKYLMKMTFWNRPVSRGLAVLVSYALFVLVAAFILLVVLPPVLNQGRVLLLSLAQIIQEYQIPGASEITFTDLLPTTTSVSNGVVSITVFLFSNIFSVFSLLVLSIYMSLDWENLKRKLYDILPDKIEVEVRGAIEEIEISIGHWVKGEALLMFVVGLFSFLGLQILGVKFALALGIVAGLLEVVPMIGPVIAAILSAIIGFSVSNFQGIGVLALFTIIQQMENSFLVPKIMEKVSGFSPLAILVALLVGGELFGLLGAITAVPLMM</sequence>
<reference evidence="9 10" key="1">
    <citation type="journal article" date="2016" name="Nat. Commun.">
        <title>Thousands of microbial genomes shed light on interconnected biogeochemical processes in an aquifer system.</title>
        <authorList>
            <person name="Anantharaman K."/>
            <person name="Brown C.T."/>
            <person name="Hug L.A."/>
            <person name="Sharon I."/>
            <person name="Castelle C.J."/>
            <person name="Probst A.J."/>
            <person name="Thomas B.C."/>
            <person name="Singh A."/>
            <person name="Wilkins M.J."/>
            <person name="Karaoz U."/>
            <person name="Brodie E.L."/>
            <person name="Williams K.H."/>
            <person name="Hubbard S.S."/>
            <person name="Banfield J.F."/>
        </authorList>
    </citation>
    <scope>NUCLEOTIDE SEQUENCE [LARGE SCALE GENOMIC DNA]</scope>
</reference>
<keyword evidence="5 8" id="KW-0812">Transmembrane</keyword>
<evidence type="ECO:0000256" key="5">
    <source>
        <dbReference type="ARBA" id="ARBA00022692"/>
    </source>
</evidence>
<feature type="transmembrane region" description="Helical" evidence="8">
    <location>
        <begin position="65"/>
        <end position="91"/>
    </location>
</feature>
<feature type="transmembrane region" description="Helical" evidence="8">
    <location>
        <begin position="32"/>
        <end position="53"/>
    </location>
</feature>
<protein>
    <recommendedName>
        <fullName evidence="11">AI-2E family transporter</fullName>
    </recommendedName>
</protein>
<evidence type="ECO:0000256" key="3">
    <source>
        <dbReference type="ARBA" id="ARBA00022448"/>
    </source>
</evidence>
<feature type="transmembrane region" description="Helical" evidence="8">
    <location>
        <begin position="132"/>
        <end position="158"/>
    </location>
</feature>